<dbReference type="CTD" id="4508"/>
<dbReference type="PANTHER" id="PTHR11410">
    <property type="entry name" value="ATP SYNTHASE SUBUNIT A"/>
    <property type="match status" value="1"/>
</dbReference>
<evidence type="ECO:0000256" key="11">
    <source>
        <dbReference type="RuleBase" id="RU004450"/>
    </source>
</evidence>
<evidence type="ECO:0000256" key="4">
    <source>
        <dbReference type="ARBA" id="ARBA00022547"/>
    </source>
</evidence>
<dbReference type="GO" id="GO:0005743">
    <property type="term" value="C:mitochondrial inner membrane"/>
    <property type="evidence" value="ECO:0007669"/>
    <property type="project" value="UniProtKB-SubCell"/>
</dbReference>
<feature type="transmembrane region" description="Helical" evidence="12">
    <location>
        <begin position="47"/>
        <end position="66"/>
    </location>
</feature>
<dbReference type="GO" id="GO:0046933">
    <property type="term" value="F:proton-transporting ATP synthase activity, rotational mechanism"/>
    <property type="evidence" value="ECO:0007669"/>
    <property type="project" value="TreeGrafter"/>
</dbReference>
<keyword evidence="5 12" id="KW-0812">Transmembrane</keyword>
<dbReference type="Pfam" id="PF00119">
    <property type="entry name" value="ATP-synt_A"/>
    <property type="match status" value="1"/>
</dbReference>
<dbReference type="PANTHER" id="PTHR11410:SF0">
    <property type="entry name" value="ATP SYNTHASE SUBUNIT A"/>
    <property type="match status" value="1"/>
</dbReference>
<evidence type="ECO:0000256" key="9">
    <source>
        <dbReference type="ARBA" id="ARBA00023136"/>
    </source>
</evidence>
<keyword evidence="7 12" id="KW-1133">Transmembrane helix</keyword>
<dbReference type="AlphaFoldDB" id="A0A076J9T3"/>
<keyword evidence="8" id="KW-0406">Ion transport</keyword>
<evidence type="ECO:0000313" key="13">
    <source>
        <dbReference type="EMBL" id="AII72396.1"/>
    </source>
</evidence>
<dbReference type="PRINTS" id="PR00123">
    <property type="entry name" value="ATPASEA"/>
</dbReference>
<keyword evidence="13" id="KW-0496">Mitochondrion</keyword>
<dbReference type="SUPFAM" id="SSF81336">
    <property type="entry name" value="F1F0 ATP synthase subunit A"/>
    <property type="match status" value="1"/>
</dbReference>
<feature type="transmembrane region" description="Helical" evidence="12">
    <location>
        <begin position="118"/>
        <end position="142"/>
    </location>
</feature>
<evidence type="ECO:0000256" key="10">
    <source>
        <dbReference type="ARBA" id="ARBA00023310"/>
    </source>
</evidence>
<dbReference type="GO" id="GO:0045259">
    <property type="term" value="C:proton-transporting ATP synthase complex"/>
    <property type="evidence" value="ECO:0007669"/>
    <property type="project" value="UniProtKB-KW"/>
</dbReference>
<evidence type="ECO:0000256" key="1">
    <source>
        <dbReference type="ARBA" id="ARBA00004141"/>
    </source>
</evidence>
<dbReference type="InterPro" id="IPR000568">
    <property type="entry name" value="ATP_synth_F0_asu"/>
</dbReference>
<dbReference type="RefSeq" id="YP_009054297.1">
    <property type="nucleotide sequence ID" value="NC_024738.1"/>
</dbReference>
<evidence type="ECO:0000256" key="8">
    <source>
        <dbReference type="ARBA" id="ARBA00023065"/>
    </source>
</evidence>
<feature type="transmembrane region" description="Helical" evidence="12">
    <location>
        <begin position="162"/>
        <end position="186"/>
    </location>
</feature>
<organism evidence="13">
    <name type="scientific">Mya arenaria</name>
    <name type="common">Soft-shell clam</name>
    <dbReference type="NCBI Taxonomy" id="6604"/>
    <lineage>
        <taxon>Eukaryota</taxon>
        <taxon>Metazoa</taxon>
        <taxon>Spiralia</taxon>
        <taxon>Lophotrochozoa</taxon>
        <taxon>Mollusca</taxon>
        <taxon>Bivalvia</taxon>
        <taxon>Autobranchia</taxon>
        <taxon>Heteroconchia</taxon>
        <taxon>Euheterodonta</taxon>
        <taxon>Imparidentia</taxon>
        <taxon>Neoheterodontei</taxon>
        <taxon>Myida</taxon>
        <taxon>Myoidea</taxon>
        <taxon>Myidae</taxon>
        <taxon>Mya</taxon>
    </lineage>
</organism>
<dbReference type="InterPro" id="IPR045083">
    <property type="entry name" value="ATP_synth_F0_asu_bact/mt"/>
</dbReference>
<dbReference type="Gene3D" id="1.20.120.220">
    <property type="entry name" value="ATP synthase, F0 complex, subunit A"/>
    <property type="match status" value="1"/>
</dbReference>
<dbReference type="InterPro" id="IPR035908">
    <property type="entry name" value="F0_ATP_A_sf"/>
</dbReference>
<comment type="similarity">
    <text evidence="2">Belongs to the ATPase A chain family.</text>
</comment>
<dbReference type="GeneID" id="20159502"/>
<keyword evidence="4" id="KW-0138">CF(0)</keyword>
<name>A0A076J9T3_MYAAR</name>
<gene>
    <name evidence="13" type="primary">ATP6</name>
</gene>
<evidence type="ECO:0000256" key="2">
    <source>
        <dbReference type="ARBA" id="ARBA00006810"/>
    </source>
</evidence>
<proteinExistence type="inferred from homology"/>
<feature type="transmembrane region" description="Helical" evidence="12">
    <location>
        <begin position="207"/>
        <end position="234"/>
    </location>
</feature>
<evidence type="ECO:0000256" key="5">
    <source>
        <dbReference type="ARBA" id="ARBA00022692"/>
    </source>
</evidence>
<protein>
    <recommendedName>
        <fullName evidence="11">ATP synthase subunit a</fullName>
    </recommendedName>
</protein>
<reference evidence="13" key="1">
    <citation type="submission" date="2014-04" db="EMBL/GenBank/DDBJ databases">
        <title>Sequencing, Annotation and Characterization of the Mitogenome of the Soft-shell clam Mya arenaria.</title>
        <authorList>
            <person name="Wilson J.J."/>
            <person name="Hefner M."/>
            <person name="Walker C.W."/>
            <person name="Page S.T."/>
        </authorList>
    </citation>
    <scope>NUCLEOTIDE SEQUENCE</scope>
</reference>
<keyword evidence="9 12" id="KW-0472">Membrane</keyword>
<feature type="transmembrane region" description="Helical" evidence="12">
    <location>
        <begin position="21"/>
        <end position="40"/>
    </location>
</feature>
<sequence>MAVDIFSSFDYLSGLGMGGKITGFIFFWGSSVLLLLFHFGQFSGVKLNRGEVGALWVAEMVFSYVYKSKESSNVLRFPGAVGVLTSMFLCLLWFNVLGLIPGIYAITRDFYVGMVFSFTMWSTGVMMFWSPFWVNLVCHLIIPVDSSLLRWLLTVAESVSLVARAFTLVLRLGFNIIAGEVVFFGLSSKLHVCLQSGMPLKGLFFMLFLMFFTVWELFIGLFQAFLFVFLNVLYVEEIPFSG</sequence>
<dbReference type="EMBL" id="KJ755996">
    <property type="protein sequence ID" value="AII72396.1"/>
    <property type="molecule type" value="Genomic_DNA"/>
</dbReference>
<feature type="transmembrane region" description="Helical" evidence="12">
    <location>
        <begin position="86"/>
        <end position="106"/>
    </location>
</feature>
<keyword evidence="10" id="KW-0066">ATP synthesis</keyword>
<evidence type="ECO:0000256" key="12">
    <source>
        <dbReference type="SAM" id="Phobius"/>
    </source>
</evidence>
<comment type="subcellular location">
    <subcellularLocation>
        <location evidence="1">Membrane</location>
        <topology evidence="1">Multi-pass membrane protein</topology>
    </subcellularLocation>
    <subcellularLocation>
        <location evidence="11">Mitochondrion inner membrane</location>
        <topology evidence="11">Multi-pass membrane protein</topology>
    </subcellularLocation>
</comment>
<dbReference type="KEGG" id="maea:20159502"/>
<geneLocation type="mitochondrion" evidence="13"/>
<keyword evidence="3" id="KW-0813">Transport</keyword>
<keyword evidence="6" id="KW-0375">Hydrogen ion transport</keyword>
<evidence type="ECO:0000256" key="7">
    <source>
        <dbReference type="ARBA" id="ARBA00022989"/>
    </source>
</evidence>
<accession>A0A076J9T3</accession>
<evidence type="ECO:0000256" key="6">
    <source>
        <dbReference type="ARBA" id="ARBA00022781"/>
    </source>
</evidence>
<evidence type="ECO:0000256" key="3">
    <source>
        <dbReference type="ARBA" id="ARBA00022448"/>
    </source>
</evidence>